<dbReference type="InterPro" id="IPR003593">
    <property type="entry name" value="AAA+_ATPase"/>
</dbReference>
<dbReference type="Proteomes" id="UP000530424">
    <property type="component" value="Unassembled WGS sequence"/>
</dbReference>
<dbReference type="RefSeq" id="WP_179669558.1">
    <property type="nucleotide sequence ID" value="NZ_JACCFP010000001.1"/>
</dbReference>
<keyword evidence="3" id="KW-1185">Reference proteome</keyword>
<protein>
    <recommendedName>
        <fullName evidence="1">AAA+ ATPase domain-containing protein</fullName>
    </recommendedName>
</protein>
<evidence type="ECO:0000259" key="1">
    <source>
        <dbReference type="SMART" id="SM00382"/>
    </source>
</evidence>
<comment type="caution">
    <text evidence="2">The sequence shown here is derived from an EMBL/GenBank/DDBJ whole genome shotgun (WGS) entry which is preliminary data.</text>
</comment>
<dbReference type="SMART" id="SM00382">
    <property type="entry name" value="AAA"/>
    <property type="match status" value="1"/>
</dbReference>
<feature type="domain" description="AAA+ ATPase" evidence="1">
    <location>
        <begin position="48"/>
        <end position="164"/>
    </location>
</feature>
<dbReference type="SUPFAM" id="SSF52540">
    <property type="entry name" value="P-loop containing nucleoside triphosphate hydrolases"/>
    <property type="match status" value="1"/>
</dbReference>
<sequence length="638" mass="67024">MGTLHLHPRSSVEALTISAYAQDLDARRYRCPPTIDRRLDRLLAVDAPVRVLELTGPAGIGKSAALREAARRAERQGYGVVVVDGRDAGAVAALDELVGGRNLVVVDEAERLGAALRGVGERIAELPAESRVVVAARSLPRRWLPDHVAGLGERCRMSPLTREDADAVLVAHGVEDPCARADVLAWAGGLPLALVLGARAPTAPPREVGDDLIEWIAGSELDDFDADLMAVTALAGSVDAGLVAALLPDRDAAAEVARLRQCSFVEQAGPRLRLHSHLAAVVAERLRTAEPARASALTLRLAAHEHDRAVAGDVEALGRLARLVADPAIRAALGPTVGAAYFADRVRPYDDAVLREGMESVCRGLWAVARPWLGDPRARVVRRADGTPVAAVVAMPLAEAGRATAPGARLTAPVVEHAVAAGLGDRAVVTALQVTFADVDEPEVAAIRNAAAMAWCGVANPRVDVVNLVGDPTGERHALVAYGYDEVRGLARTVAGVPVTTWVADVGDGGLAGLLYGVVATEQGASGTEAGGAVLLTALEEFHDDAALAALPVAARDLPAAAAAEHVRAWVRTTVAARLAGEPVLLDQVLRRYVEAGASHESVMRDTYASRATYFRRLRRAREVLAGEPAQGQRTPQE</sequence>
<evidence type="ECO:0000313" key="3">
    <source>
        <dbReference type="Proteomes" id="UP000530424"/>
    </source>
</evidence>
<dbReference type="EMBL" id="JACCFP010000001">
    <property type="protein sequence ID" value="NYJ03295.1"/>
    <property type="molecule type" value="Genomic_DNA"/>
</dbReference>
<gene>
    <name evidence="2" type="ORF">HNR19_003993</name>
</gene>
<organism evidence="2 3">
    <name type="scientific">Nocardioides thalensis</name>
    <dbReference type="NCBI Taxonomy" id="1914755"/>
    <lineage>
        <taxon>Bacteria</taxon>
        <taxon>Bacillati</taxon>
        <taxon>Actinomycetota</taxon>
        <taxon>Actinomycetes</taxon>
        <taxon>Propionibacteriales</taxon>
        <taxon>Nocardioidaceae</taxon>
        <taxon>Nocardioides</taxon>
    </lineage>
</organism>
<evidence type="ECO:0000313" key="2">
    <source>
        <dbReference type="EMBL" id="NYJ03295.1"/>
    </source>
</evidence>
<proteinExistence type="predicted"/>
<accession>A0A853C636</accession>
<name>A0A853C636_9ACTN</name>
<dbReference type="AlphaFoldDB" id="A0A853C636"/>
<reference evidence="2 3" key="1">
    <citation type="submission" date="2020-07" db="EMBL/GenBank/DDBJ databases">
        <title>Sequencing the genomes of 1000 actinobacteria strains.</title>
        <authorList>
            <person name="Klenk H.-P."/>
        </authorList>
    </citation>
    <scope>NUCLEOTIDE SEQUENCE [LARGE SCALE GENOMIC DNA]</scope>
    <source>
        <strain evidence="2 3">DSM 103833</strain>
    </source>
</reference>
<dbReference type="InterPro" id="IPR027417">
    <property type="entry name" value="P-loop_NTPase"/>
</dbReference>